<dbReference type="GO" id="GO:0002218">
    <property type="term" value="P:activation of innate immune response"/>
    <property type="evidence" value="ECO:0007669"/>
    <property type="project" value="InterPro"/>
</dbReference>
<reference evidence="4 5" key="1">
    <citation type="journal article" date="2018" name="Genomics">
        <title>Molecular footprints of inshore aquatic adaptation in Indo-Pacific humpback dolphin (Sousa chinensis).</title>
        <authorList>
            <person name="Ming Y."/>
            <person name="Jian J."/>
            <person name="Yu F."/>
            <person name="Yu X."/>
            <person name="Wang J."/>
            <person name="Liu W."/>
        </authorList>
    </citation>
    <scope>NUCLEOTIDE SEQUENCE [LARGE SCALE GENOMIC DNA]</scope>
    <source>
        <strain evidence="4">MY-2018</strain>
        <tissue evidence="4">Skin</tissue>
    </source>
</reference>
<dbReference type="Pfam" id="PF02760">
    <property type="entry name" value="HIN"/>
    <property type="match status" value="1"/>
</dbReference>
<evidence type="ECO:0000313" key="4">
    <source>
        <dbReference type="EMBL" id="TEA38014.1"/>
    </source>
</evidence>
<dbReference type="PANTHER" id="PTHR12200:SF17">
    <property type="entry name" value="INTERFERON-INDUCIBLE PROTEIN AIM2"/>
    <property type="match status" value="1"/>
</dbReference>
<dbReference type="InterPro" id="IPR012340">
    <property type="entry name" value="NA-bd_OB-fold"/>
</dbReference>
<comment type="subcellular location">
    <subcellularLocation>
        <location evidence="1">Nucleus</location>
    </subcellularLocation>
</comment>
<protein>
    <recommendedName>
        <fullName evidence="3">HIN-200 domain-containing protein</fullName>
    </recommendedName>
</protein>
<accession>A0A484GQC7</accession>
<dbReference type="Proteomes" id="UP000295264">
    <property type="component" value="Unassembled WGS sequence"/>
</dbReference>
<dbReference type="GO" id="GO:0035458">
    <property type="term" value="P:cellular response to interferon-beta"/>
    <property type="evidence" value="ECO:0007669"/>
    <property type="project" value="InterPro"/>
</dbReference>
<dbReference type="GO" id="GO:0005654">
    <property type="term" value="C:nucleoplasm"/>
    <property type="evidence" value="ECO:0007669"/>
    <property type="project" value="TreeGrafter"/>
</dbReference>
<name>A0A484GQC7_SOUCH</name>
<organism evidence="4 5">
    <name type="scientific">Sousa chinensis</name>
    <name type="common">Indo-pacific humpbacked dolphin</name>
    <name type="synonym">Steno chinensis</name>
    <dbReference type="NCBI Taxonomy" id="103600"/>
    <lineage>
        <taxon>Eukaryota</taxon>
        <taxon>Metazoa</taxon>
        <taxon>Chordata</taxon>
        <taxon>Craniata</taxon>
        <taxon>Vertebrata</taxon>
        <taxon>Euteleostomi</taxon>
        <taxon>Mammalia</taxon>
        <taxon>Eutheria</taxon>
        <taxon>Laurasiatheria</taxon>
        <taxon>Artiodactyla</taxon>
        <taxon>Whippomorpha</taxon>
        <taxon>Cetacea</taxon>
        <taxon>Odontoceti</taxon>
        <taxon>Delphinidae</taxon>
        <taxon>Sousa</taxon>
    </lineage>
</organism>
<comment type="caution">
    <text evidence="4">The sequence shown here is derived from an EMBL/GenBank/DDBJ whole genome shotgun (WGS) entry which is preliminary data.</text>
</comment>
<feature type="domain" description="HIN-200" evidence="3">
    <location>
        <begin position="1"/>
        <end position="76"/>
    </location>
</feature>
<evidence type="ECO:0000313" key="5">
    <source>
        <dbReference type="Proteomes" id="UP000295264"/>
    </source>
</evidence>
<evidence type="ECO:0000256" key="1">
    <source>
        <dbReference type="ARBA" id="ARBA00004123"/>
    </source>
</evidence>
<dbReference type="InterPro" id="IPR040205">
    <property type="entry name" value="HIN-200"/>
</dbReference>
<feature type="non-terminal residue" evidence="4">
    <location>
        <position position="76"/>
    </location>
</feature>
<sequence length="76" mass="8877">IHSKKIMISKYYWHSCFLEANSASIVCDVESDQQISVPQHIIRKPGETPKDRKLQTQPHKTIVNRLFVVQKVIIYN</sequence>
<dbReference type="InterPro" id="IPR004021">
    <property type="entry name" value="HIN200/IF120x"/>
</dbReference>
<dbReference type="PANTHER" id="PTHR12200">
    <property type="entry name" value="INTERFERON-INDUCIBLE PROTEIN AIM2 FAMILY MEMBER"/>
    <property type="match status" value="1"/>
</dbReference>
<evidence type="ECO:0000259" key="3">
    <source>
        <dbReference type="PROSITE" id="PS50834"/>
    </source>
</evidence>
<gene>
    <name evidence="4" type="ORF">DBR06_SOUSAS27910003</name>
</gene>
<evidence type="ECO:0000256" key="2">
    <source>
        <dbReference type="ARBA" id="ARBA00023242"/>
    </source>
</evidence>
<dbReference type="AlphaFoldDB" id="A0A484GQC7"/>
<dbReference type="GO" id="GO:0003690">
    <property type="term" value="F:double-stranded DNA binding"/>
    <property type="evidence" value="ECO:0007669"/>
    <property type="project" value="TreeGrafter"/>
</dbReference>
<keyword evidence="2" id="KW-0539">Nucleus</keyword>
<dbReference type="SUPFAM" id="SSF159141">
    <property type="entry name" value="HIN-2000 domain-like"/>
    <property type="match status" value="1"/>
</dbReference>
<dbReference type="PROSITE" id="PS50834">
    <property type="entry name" value="HIN_200"/>
    <property type="match status" value="1"/>
</dbReference>
<dbReference type="GO" id="GO:0097169">
    <property type="term" value="C:AIM2 inflammasome complex"/>
    <property type="evidence" value="ECO:0007669"/>
    <property type="project" value="TreeGrafter"/>
</dbReference>
<proteinExistence type="predicted"/>
<dbReference type="EMBL" id="QWLN02004850">
    <property type="protein sequence ID" value="TEA38014.1"/>
    <property type="molecule type" value="Genomic_DNA"/>
</dbReference>
<feature type="non-terminal residue" evidence="4">
    <location>
        <position position="1"/>
    </location>
</feature>
<keyword evidence="5" id="KW-1185">Reference proteome</keyword>
<dbReference type="Gene3D" id="2.40.50.140">
    <property type="entry name" value="Nucleic acid-binding proteins"/>
    <property type="match status" value="1"/>
</dbReference>